<accession>A0ABQ2FVR5</accession>
<evidence type="ECO:0000256" key="1">
    <source>
        <dbReference type="SAM" id="MobiDB-lite"/>
    </source>
</evidence>
<keyword evidence="3" id="KW-1185">Reference proteome</keyword>
<protein>
    <submittedName>
        <fullName evidence="2">Uncharacterized protein</fullName>
    </submittedName>
</protein>
<proteinExistence type="predicted"/>
<dbReference type="Proteomes" id="UP000648663">
    <property type="component" value="Unassembled WGS sequence"/>
</dbReference>
<evidence type="ECO:0000313" key="2">
    <source>
        <dbReference type="EMBL" id="GGL59364.1"/>
    </source>
</evidence>
<dbReference type="EMBL" id="BMMI01000002">
    <property type="protein sequence ID" value="GGL59364.1"/>
    <property type="molecule type" value="Genomic_DNA"/>
</dbReference>
<reference evidence="3" key="1">
    <citation type="journal article" date="2019" name="Int. J. Syst. Evol. Microbiol.">
        <title>The Global Catalogue of Microorganisms (GCM) 10K type strain sequencing project: providing services to taxonomists for standard genome sequencing and annotation.</title>
        <authorList>
            <consortium name="The Broad Institute Genomics Platform"/>
            <consortium name="The Broad Institute Genome Sequencing Center for Infectious Disease"/>
            <person name="Wu L."/>
            <person name="Ma J."/>
        </authorList>
    </citation>
    <scope>NUCLEOTIDE SEQUENCE [LARGE SCALE GENOMIC DNA]</scope>
    <source>
        <strain evidence="3">CGMCC 4.5581</strain>
    </source>
</reference>
<feature type="region of interest" description="Disordered" evidence="1">
    <location>
        <begin position="27"/>
        <end position="87"/>
    </location>
</feature>
<comment type="caution">
    <text evidence="2">The sequence shown here is derived from an EMBL/GenBank/DDBJ whole genome shotgun (WGS) entry which is preliminary data.</text>
</comment>
<evidence type="ECO:0000313" key="3">
    <source>
        <dbReference type="Proteomes" id="UP000648663"/>
    </source>
</evidence>
<name>A0ABQ2FVR5_9ACTN</name>
<organism evidence="2 3">
    <name type="scientific">Modestobacter marinus</name>
    <dbReference type="NCBI Taxonomy" id="477641"/>
    <lineage>
        <taxon>Bacteria</taxon>
        <taxon>Bacillati</taxon>
        <taxon>Actinomycetota</taxon>
        <taxon>Actinomycetes</taxon>
        <taxon>Geodermatophilales</taxon>
        <taxon>Geodermatophilaceae</taxon>
        <taxon>Modestobacter</taxon>
    </lineage>
</organism>
<sequence>MAGNCSSDEDTVVRRDIERGAPWVFRGRLPGQLTGSGGKAPYPAGRCPGGIHPSGAVGPRFAASSDSAASGAGSPGGDETSDRTRPR</sequence>
<gene>
    <name evidence="2" type="ORF">GCM10011589_14150</name>
</gene>
<feature type="compositionally biased region" description="Low complexity" evidence="1">
    <location>
        <begin position="62"/>
        <end position="72"/>
    </location>
</feature>